<dbReference type="Gene3D" id="1.10.287.130">
    <property type="match status" value="1"/>
</dbReference>
<feature type="region of interest" description="Disordered" evidence="7">
    <location>
        <begin position="798"/>
        <end position="832"/>
    </location>
</feature>
<dbReference type="Gene3D" id="3.30.565.10">
    <property type="entry name" value="Histidine kinase-like ATPase, C-terminal domain"/>
    <property type="match status" value="1"/>
</dbReference>
<feature type="domain" description="Histidine kinase" evidence="9">
    <location>
        <begin position="584"/>
        <end position="801"/>
    </location>
</feature>
<keyword evidence="5" id="KW-0418">Kinase</keyword>
<evidence type="ECO:0000256" key="8">
    <source>
        <dbReference type="SAM" id="Phobius"/>
    </source>
</evidence>
<evidence type="ECO:0000313" key="11">
    <source>
        <dbReference type="Proteomes" id="UP000593594"/>
    </source>
</evidence>
<reference evidence="10 11" key="1">
    <citation type="submission" date="2020-06" db="EMBL/GenBank/DDBJ databases">
        <title>Genome sequence of 2 isolates from Red Sea Mangroves.</title>
        <authorList>
            <person name="Sefrji F."/>
            <person name="Michoud G."/>
            <person name="Merlino G."/>
            <person name="Daffonchio D."/>
        </authorList>
    </citation>
    <scope>NUCLEOTIDE SEQUENCE [LARGE SCALE GENOMIC DNA]</scope>
    <source>
        <strain evidence="10 11">R1DC25</strain>
    </source>
</reference>
<proteinExistence type="predicted"/>
<keyword evidence="3" id="KW-0597">Phosphoprotein</keyword>
<keyword evidence="11" id="KW-1185">Reference proteome</keyword>
<dbReference type="KEGG" id="kmn:HW532_07455"/>
<keyword evidence="4" id="KW-0808">Transferase</keyword>
<evidence type="ECO:0000256" key="7">
    <source>
        <dbReference type="SAM" id="MobiDB-lite"/>
    </source>
</evidence>
<dbReference type="EC" id="2.7.13.3" evidence="2"/>
<keyword evidence="6" id="KW-0175">Coiled coil</keyword>
<dbReference type="CDD" id="cd00082">
    <property type="entry name" value="HisKA"/>
    <property type="match status" value="1"/>
</dbReference>
<feature type="transmembrane region" description="Helical" evidence="8">
    <location>
        <begin position="41"/>
        <end position="58"/>
    </location>
</feature>
<organism evidence="10 11">
    <name type="scientific">Kaustia mangrovi</name>
    <dbReference type="NCBI Taxonomy" id="2593653"/>
    <lineage>
        <taxon>Bacteria</taxon>
        <taxon>Pseudomonadati</taxon>
        <taxon>Pseudomonadota</taxon>
        <taxon>Alphaproteobacteria</taxon>
        <taxon>Hyphomicrobiales</taxon>
        <taxon>Parvibaculaceae</taxon>
        <taxon>Kaustia</taxon>
    </lineage>
</organism>
<dbReference type="PRINTS" id="PR00344">
    <property type="entry name" value="BCTRLSENSOR"/>
</dbReference>
<dbReference type="SUPFAM" id="SSF55785">
    <property type="entry name" value="PYP-like sensor domain (PAS domain)"/>
    <property type="match status" value="3"/>
</dbReference>
<dbReference type="Pfam" id="PF12860">
    <property type="entry name" value="PAS_7"/>
    <property type="match status" value="2"/>
</dbReference>
<dbReference type="GO" id="GO:0005886">
    <property type="term" value="C:plasma membrane"/>
    <property type="evidence" value="ECO:0007669"/>
    <property type="project" value="TreeGrafter"/>
</dbReference>
<dbReference type="InterPro" id="IPR004358">
    <property type="entry name" value="Sig_transdc_His_kin-like_C"/>
</dbReference>
<evidence type="ECO:0000256" key="1">
    <source>
        <dbReference type="ARBA" id="ARBA00000085"/>
    </source>
</evidence>
<dbReference type="InterPro" id="IPR036890">
    <property type="entry name" value="HATPase_C_sf"/>
</dbReference>
<evidence type="ECO:0000259" key="9">
    <source>
        <dbReference type="PROSITE" id="PS50109"/>
    </source>
</evidence>
<dbReference type="EMBL" id="CP058214">
    <property type="protein sequence ID" value="QPC42556.1"/>
    <property type="molecule type" value="Genomic_DNA"/>
</dbReference>
<dbReference type="PANTHER" id="PTHR43047">
    <property type="entry name" value="TWO-COMPONENT HISTIDINE PROTEIN KINASE"/>
    <property type="match status" value="1"/>
</dbReference>
<keyword evidence="8" id="KW-0472">Membrane</keyword>
<dbReference type="InterPro" id="IPR000014">
    <property type="entry name" value="PAS"/>
</dbReference>
<dbReference type="RefSeq" id="WP_213163790.1">
    <property type="nucleotide sequence ID" value="NZ_CP058214.1"/>
</dbReference>
<dbReference type="AlphaFoldDB" id="A0A7S8HBJ5"/>
<dbReference type="PANTHER" id="PTHR43047:SF72">
    <property type="entry name" value="OSMOSENSING HISTIDINE PROTEIN KINASE SLN1"/>
    <property type="match status" value="1"/>
</dbReference>
<gene>
    <name evidence="10" type="ORF">HW532_07455</name>
</gene>
<evidence type="ECO:0000256" key="3">
    <source>
        <dbReference type="ARBA" id="ARBA00022553"/>
    </source>
</evidence>
<sequence>MRWHAALALATAGPWLVAAPAPARALPSAEAIATRIATEPLTFAVALLAAVVFAWALVETRRLARMLRQARKRASDLETELNEAEIALTAEPHLLFIWRGRDEDPERIAGDMRGTCTVPDTPDRLADFSGWLEPESVNTLKAALAELRARGTAFNFGIKTAQGDLLEADGRAAGGLATLRLRPLAGERLELTELAHDRRKLARQVDRLAAILDSAPMPVWLRLGDGRLAWANRAYVTALEAASLDEVLSSGAELFASVEGSGGDAPRRQRDHTVIGGTKKALDIVEVPVEDGCAGFAIDVSELEDSEKELKRHIRAHASTLDKLATAIAIFGPDQRLRFHNAAYADLWQLDPEWLDTHPYDSEILDRLREQRCLPEQANYRDWKARLLEAYNTLDTREDWWHLPDGRTLRVVAEQHPFGGVTYLYENITEMIRLESSYNELIGVQRETLDNLHEGIALFGTDGRLKLFNPAYATLWSLDGEFLADDPHIDDIIAMCREHLPDDALWDELKYAITSLDDGRRALKARLERPDGSVLDFALAPLPDGNTLITYTDVTDSSRMERALRERAEALEAADKLKTDFLSNVSYELRTPLTNIIGFADSLMLGLAGDLEPKQREYMQDILTSSADLLSVIDAILDLTTIDAGAMELNLEPVDVAGLLTEAAREMHDPVHKRAITLQVEIPEDAGMVKADRRRLGQVLHHLLSNAVGFSPDRSTVHMGARREGDELVMWVSDTGKGMDQDFQKAAFERFRARPAASGHRGPGLGLALVKSFVELHDGTVALRSKVDQGTTVICRLPADGPDSAGQAARINPAPVSRPVADEARMPTTATG</sequence>
<keyword evidence="8" id="KW-1133">Transmembrane helix</keyword>
<protein>
    <recommendedName>
        <fullName evidence="2">histidine kinase</fullName>
        <ecNumber evidence="2">2.7.13.3</ecNumber>
    </recommendedName>
</protein>
<dbReference type="Pfam" id="PF00512">
    <property type="entry name" value="HisKA"/>
    <property type="match status" value="1"/>
</dbReference>
<dbReference type="SUPFAM" id="SSF47384">
    <property type="entry name" value="Homodimeric domain of signal transducing histidine kinase"/>
    <property type="match status" value="1"/>
</dbReference>
<evidence type="ECO:0000256" key="6">
    <source>
        <dbReference type="SAM" id="Coils"/>
    </source>
</evidence>
<comment type="catalytic activity">
    <reaction evidence="1">
        <text>ATP + protein L-histidine = ADP + protein N-phospho-L-histidine.</text>
        <dbReference type="EC" id="2.7.13.3"/>
    </reaction>
</comment>
<dbReference type="Gene3D" id="3.30.450.20">
    <property type="entry name" value="PAS domain"/>
    <property type="match status" value="1"/>
</dbReference>
<dbReference type="SUPFAM" id="SSF55874">
    <property type="entry name" value="ATPase domain of HSP90 chaperone/DNA topoisomerase II/histidine kinase"/>
    <property type="match status" value="1"/>
</dbReference>
<dbReference type="SMART" id="SM00091">
    <property type="entry name" value="PAS"/>
    <property type="match status" value="3"/>
</dbReference>
<dbReference type="InterPro" id="IPR005467">
    <property type="entry name" value="His_kinase_dom"/>
</dbReference>
<evidence type="ECO:0000256" key="4">
    <source>
        <dbReference type="ARBA" id="ARBA00022679"/>
    </source>
</evidence>
<evidence type="ECO:0000256" key="2">
    <source>
        <dbReference type="ARBA" id="ARBA00012438"/>
    </source>
</evidence>
<evidence type="ECO:0000313" key="10">
    <source>
        <dbReference type="EMBL" id="QPC42556.1"/>
    </source>
</evidence>
<dbReference type="Pfam" id="PF02518">
    <property type="entry name" value="HATPase_c"/>
    <property type="match status" value="1"/>
</dbReference>
<dbReference type="GO" id="GO:0009927">
    <property type="term" value="F:histidine phosphotransfer kinase activity"/>
    <property type="evidence" value="ECO:0007669"/>
    <property type="project" value="TreeGrafter"/>
</dbReference>
<dbReference type="InterPro" id="IPR036097">
    <property type="entry name" value="HisK_dim/P_sf"/>
</dbReference>
<dbReference type="SMART" id="SM00388">
    <property type="entry name" value="HisKA"/>
    <property type="match status" value="1"/>
</dbReference>
<dbReference type="InterPro" id="IPR003661">
    <property type="entry name" value="HisK_dim/P_dom"/>
</dbReference>
<name>A0A7S8HBJ5_9HYPH</name>
<dbReference type="GO" id="GO:0000155">
    <property type="term" value="F:phosphorelay sensor kinase activity"/>
    <property type="evidence" value="ECO:0007669"/>
    <property type="project" value="InterPro"/>
</dbReference>
<dbReference type="Proteomes" id="UP000593594">
    <property type="component" value="Chromosome"/>
</dbReference>
<dbReference type="InterPro" id="IPR035965">
    <property type="entry name" value="PAS-like_dom_sf"/>
</dbReference>
<dbReference type="CDD" id="cd00075">
    <property type="entry name" value="HATPase"/>
    <property type="match status" value="1"/>
</dbReference>
<dbReference type="InterPro" id="IPR003594">
    <property type="entry name" value="HATPase_dom"/>
</dbReference>
<accession>A0A7S8HBJ5</accession>
<keyword evidence="8" id="KW-0812">Transmembrane</keyword>
<evidence type="ECO:0000256" key="5">
    <source>
        <dbReference type="ARBA" id="ARBA00022777"/>
    </source>
</evidence>
<dbReference type="SMART" id="SM00387">
    <property type="entry name" value="HATPase_c"/>
    <property type="match status" value="1"/>
</dbReference>
<dbReference type="PROSITE" id="PS50109">
    <property type="entry name" value="HIS_KIN"/>
    <property type="match status" value="1"/>
</dbReference>
<feature type="coiled-coil region" evidence="6">
    <location>
        <begin position="60"/>
        <end position="87"/>
    </location>
</feature>
<dbReference type="Pfam" id="PF13188">
    <property type="entry name" value="PAS_8"/>
    <property type="match status" value="1"/>
</dbReference>